<sequence>MTLRIYPPRETMREVSYKGFYSDLLDKLDIAVRDFREAVKKRGGGVRGFVLAALLDLDLAPLLE</sequence>
<organism evidence="1 2">
    <name type="scientific">Pyrococcus kukulkanii</name>
    <dbReference type="NCBI Taxonomy" id="1609559"/>
    <lineage>
        <taxon>Archaea</taxon>
        <taxon>Methanobacteriati</taxon>
        <taxon>Methanobacteriota</taxon>
        <taxon>Thermococci</taxon>
        <taxon>Thermococcales</taxon>
        <taxon>Thermococcaceae</taxon>
        <taxon>Pyrococcus</taxon>
    </lineage>
</organism>
<evidence type="ECO:0000313" key="2">
    <source>
        <dbReference type="Proteomes" id="UP001571980"/>
    </source>
</evidence>
<evidence type="ECO:0008006" key="3">
    <source>
        <dbReference type="Google" id="ProtNLM"/>
    </source>
</evidence>
<accession>A0ABV4T989</accession>
<comment type="caution">
    <text evidence="1">The sequence shown here is derived from an EMBL/GenBank/DDBJ whole genome shotgun (WGS) entry which is preliminary data.</text>
</comment>
<dbReference type="Proteomes" id="UP001571980">
    <property type="component" value="Unassembled WGS sequence"/>
</dbReference>
<name>A0ABV4T989_9EURY</name>
<protein>
    <recommendedName>
        <fullName evidence="3">Transposase</fullName>
    </recommendedName>
</protein>
<reference evidence="1 2" key="1">
    <citation type="submission" date="2023-03" db="EMBL/GenBank/DDBJ databases">
        <title>Speciation in Pyrococcus: adaptation to high temperature as a mechanism.</title>
        <authorList>
            <person name="Gu J."/>
        </authorList>
    </citation>
    <scope>NUCLEOTIDE SEQUENCE [LARGE SCALE GENOMIC DNA]</scope>
    <source>
        <strain evidence="1 2">LMOA34</strain>
    </source>
</reference>
<dbReference type="RefSeq" id="WP_372824735.1">
    <property type="nucleotide sequence ID" value="NZ_JARRIG010000007.1"/>
</dbReference>
<proteinExistence type="predicted"/>
<dbReference type="EMBL" id="JARRIG010000007">
    <property type="protein sequence ID" value="MFA4805253.1"/>
    <property type="molecule type" value="Genomic_DNA"/>
</dbReference>
<evidence type="ECO:0000313" key="1">
    <source>
        <dbReference type="EMBL" id="MFA4805253.1"/>
    </source>
</evidence>
<keyword evidence="2" id="KW-1185">Reference proteome</keyword>
<gene>
    <name evidence="1" type="ORF">P8X34_10995</name>
</gene>